<gene>
    <name evidence="1" type="ORF">LMG28138_03224</name>
</gene>
<reference evidence="1 2" key="1">
    <citation type="submission" date="2020-04" db="EMBL/GenBank/DDBJ databases">
        <authorList>
            <person name="De Canck E."/>
        </authorList>
    </citation>
    <scope>NUCLEOTIDE SEQUENCE [LARGE SCALE GENOMIC DNA]</scope>
    <source>
        <strain evidence="1 2">LMG 28138</strain>
    </source>
</reference>
<name>A0A6S7CK89_9BURK</name>
<evidence type="ECO:0000313" key="2">
    <source>
        <dbReference type="Proteomes" id="UP000494115"/>
    </source>
</evidence>
<dbReference type="AlphaFoldDB" id="A0A6S7CK89"/>
<dbReference type="EMBL" id="CADIKM010000014">
    <property type="protein sequence ID" value="CAB3791748.1"/>
    <property type="molecule type" value="Genomic_DNA"/>
</dbReference>
<sequence>MKRVRLEPPLSYQSNDAYAVLYRVMRPPKRNDR</sequence>
<accession>A0A6S7CK89</accession>
<protein>
    <submittedName>
        <fullName evidence="1">Uncharacterized protein</fullName>
    </submittedName>
</protein>
<organism evidence="1 2">
    <name type="scientific">Pararobbsia alpina</name>
    <dbReference type="NCBI Taxonomy" id="621374"/>
    <lineage>
        <taxon>Bacteria</taxon>
        <taxon>Pseudomonadati</taxon>
        <taxon>Pseudomonadota</taxon>
        <taxon>Betaproteobacteria</taxon>
        <taxon>Burkholderiales</taxon>
        <taxon>Burkholderiaceae</taxon>
        <taxon>Pararobbsia</taxon>
    </lineage>
</organism>
<proteinExistence type="predicted"/>
<dbReference type="Proteomes" id="UP000494115">
    <property type="component" value="Unassembled WGS sequence"/>
</dbReference>
<keyword evidence="2" id="KW-1185">Reference proteome</keyword>
<evidence type="ECO:0000313" key="1">
    <source>
        <dbReference type="EMBL" id="CAB3791748.1"/>
    </source>
</evidence>